<dbReference type="PANTHER" id="PTHR38340:SF1">
    <property type="entry name" value="S-LAYER PROTEIN"/>
    <property type="match status" value="1"/>
</dbReference>
<dbReference type="InterPro" id="IPR011049">
    <property type="entry name" value="Serralysin-like_metalloprot_C"/>
</dbReference>
<dbReference type="PROSITE" id="PS00330">
    <property type="entry name" value="HEMOLYSIN_CALCIUM"/>
    <property type="match status" value="5"/>
</dbReference>
<dbReference type="InterPro" id="IPR018511">
    <property type="entry name" value="Hemolysin-typ_Ca-bd_CS"/>
</dbReference>
<gene>
    <name evidence="3" type="ORF">GL300_16745</name>
</gene>
<evidence type="ECO:0000256" key="1">
    <source>
        <dbReference type="ARBA" id="ARBA00004613"/>
    </source>
</evidence>
<dbReference type="OrthoDB" id="7753598at2"/>
<dbReference type="Proteomes" id="UP000449846">
    <property type="component" value="Unassembled WGS sequence"/>
</dbReference>
<protein>
    <recommendedName>
        <fullName evidence="5">Calcium-binding protein</fullName>
    </recommendedName>
</protein>
<evidence type="ECO:0000313" key="4">
    <source>
        <dbReference type="Proteomes" id="UP000449846"/>
    </source>
</evidence>
<name>A0A844HR14_9RHOB</name>
<dbReference type="GO" id="GO:0005576">
    <property type="term" value="C:extracellular region"/>
    <property type="evidence" value="ECO:0007669"/>
    <property type="project" value="UniProtKB-SubCell"/>
</dbReference>
<keyword evidence="4" id="KW-1185">Reference proteome</keyword>
<accession>A0A844HR14</accession>
<dbReference type="EMBL" id="WMIG01000011">
    <property type="protein sequence ID" value="MTH60864.1"/>
    <property type="molecule type" value="Genomic_DNA"/>
</dbReference>
<sequence>MSRHTVTARTYVTLNGPSLANAGWGLEFHTSGAGAGSMRVMDVYSQGPGSSWTLLGGISFYPDYSGVATLGGGELIGRSYALATIPRGTSLSQLAVSDRITLGQGNFLIEGSARGDFWNGARGSNDEIYGLGGNDTLLGGRGDDSLSGGSGNDSLVGGVGADLLIGDIGRDTLVGGAGNDRYIVDRQDAVIEAAGQGRDHVHADFDYALAANVEDLTLIGNFGYSGSGNGLANGIYGNSGTNLLRGNDGNDSLYGGAGNDTLIGGDGNDLLQGDAGNDLLRGSDGIDTAAYAGNVSVRVDLSNKDWQDTGQGTDMLAGVENLVSGAGRDTLIGDDGANILDGGAGNDSLTGGSGDDRLIGGQGADTMVGGAGNDIYWVEHIGDLVVEQAGSSIDRINASISIDLSRAGSVYANVENVVLTGSSAISVQGSVSNNALIGNAAANVISGRAGNDNLTGGAGADTFVFGQGFDQDRILDFKDEVDQIRLQGFADVTNMTQARAHASQVGANVLFDFGDGDLLTIHNTRIGAVLDDLIFA</sequence>
<dbReference type="SUPFAM" id="SSF51120">
    <property type="entry name" value="beta-Roll"/>
    <property type="match status" value="4"/>
</dbReference>
<dbReference type="PANTHER" id="PTHR38340">
    <property type="entry name" value="S-LAYER PROTEIN"/>
    <property type="match status" value="1"/>
</dbReference>
<dbReference type="InterPro" id="IPR050557">
    <property type="entry name" value="RTX_toxin/Mannuronan_C5-epim"/>
</dbReference>
<keyword evidence="2" id="KW-0964">Secreted</keyword>
<dbReference type="InterPro" id="IPR001343">
    <property type="entry name" value="Hemolysn_Ca-bd"/>
</dbReference>
<dbReference type="Gene3D" id="2.150.10.10">
    <property type="entry name" value="Serralysin-like metalloprotease, C-terminal"/>
    <property type="match status" value="4"/>
</dbReference>
<proteinExistence type="predicted"/>
<dbReference type="RefSeq" id="WP_155040810.1">
    <property type="nucleotide sequence ID" value="NZ_WMIG01000011.1"/>
</dbReference>
<evidence type="ECO:0000313" key="3">
    <source>
        <dbReference type="EMBL" id="MTH60864.1"/>
    </source>
</evidence>
<organism evidence="3 4">
    <name type="scientific">Paracoccus litorisediminis</name>
    <dbReference type="NCBI Taxonomy" id="2006130"/>
    <lineage>
        <taxon>Bacteria</taxon>
        <taxon>Pseudomonadati</taxon>
        <taxon>Pseudomonadota</taxon>
        <taxon>Alphaproteobacteria</taxon>
        <taxon>Rhodobacterales</taxon>
        <taxon>Paracoccaceae</taxon>
        <taxon>Paracoccus</taxon>
    </lineage>
</organism>
<comment type="subcellular location">
    <subcellularLocation>
        <location evidence="1">Secreted</location>
    </subcellularLocation>
</comment>
<dbReference type="PRINTS" id="PR00313">
    <property type="entry name" value="CABNDNGRPT"/>
</dbReference>
<evidence type="ECO:0000256" key="2">
    <source>
        <dbReference type="ARBA" id="ARBA00022525"/>
    </source>
</evidence>
<dbReference type="AlphaFoldDB" id="A0A844HR14"/>
<dbReference type="Pfam" id="PF00353">
    <property type="entry name" value="HemolysinCabind"/>
    <property type="match status" value="4"/>
</dbReference>
<comment type="caution">
    <text evidence="3">The sequence shown here is derived from an EMBL/GenBank/DDBJ whole genome shotgun (WGS) entry which is preliminary data.</text>
</comment>
<dbReference type="GO" id="GO:0005509">
    <property type="term" value="F:calcium ion binding"/>
    <property type="evidence" value="ECO:0007669"/>
    <property type="project" value="InterPro"/>
</dbReference>
<evidence type="ECO:0008006" key="5">
    <source>
        <dbReference type="Google" id="ProtNLM"/>
    </source>
</evidence>
<reference evidence="3 4" key="1">
    <citation type="submission" date="2019-11" db="EMBL/GenBank/DDBJ databases">
        <authorList>
            <person name="Dong K."/>
        </authorList>
    </citation>
    <scope>NUCLEOTIDE SEQUENCE [LARGE SCALE GENOMIC DNA]</scope>
    <source>
        <strain evidence="3 4">NBRC 112902</strain>
    </source>
</reference>